<dbReference type="InterPro" id="IPR051686">
    <property type="entry name" value="Lipoprotein_DolP"/>
</dbReference>
<dbReference type="OrthoDB" id="7360581at2"/>
<dbReference type="PANTHER" id="PTHR34606:SF16">
    <property type="entry name" value="BON DOMAIN-CONTAINING PROTEIN"/>
    <property type="match status" value="1"/>
</dbReference>
<dbReference type="EMBL" id="CP043046">
    <property type="protein sequence ID" value="QEI05322.1"/>
    <property type="molecule type" value="Genomic_DNA"/>
</dbReference>
<dbReference type="Pfam" id="PF04972">
    <property type="entry name" value="BON"/>
    <property type="match status" value="1"/>
</dbReference>
<feature type="region of interest" description="Disordered" evidence="1">
    <location>
        <begin position="63"/>
        <end position="83"/>
    </location>
</feature>
<dbReference type="AlphaFoldDB" id="A0A5C0ASR3"/>
<name>A0A5C0ASR3_9BURK</name>
<evidence type="ECO:0000259" key="2">
    <source>
        <dbReference type="PROSITE" id="PS50914"/>
    </source>
</evidence>
<evidence type="ECO:0000313" key="4">
    <source>
        <dbReference type="Proteomes" id="UP000325161"/>
    </source>
</evidence>
<dbReference type="Gene3D" id="3.30.1340.30">
    <property type="match status" value="1"/>
</dbReference>
<organism evidence="3 4">
    <name type="scientific">Pigmentiphaga aceris</name>
    <dbReference type="NCBI Taxonomy" id="1940612"/>
    <lineage>
        <taxon>Bacteria</taxon>
        <taxon>Pseudomonadati</taxon>
        <taxon>Pseudomonadota</taxon>
        <taxon>Betaproteobacteria</taxon>
        <taxon>Burkholderiales</taxon>
        <taxon>Alcaligenaceae</taxon>
        <taxon>Pigmentiphaga</taxon>
    </lineage>
</organism>
<dbReference type="SMART" id="SM00749">
    <property type="entry name" value="BON"/>
    <property type="match status" value="1"/>
</dbReference>
<evidence type="ECO:0000313" key="3">
    <source>
        <dbReference type="EMBL" id="QEI05322.1"/>
    </source>
</evidence>
<sequence length="157" mass="16436">MFIQRQRVQRLGSCVAPLSPLPHPAVVPTEKNIMKKINLVKHAIGAVALATAFGAIAQTATAPRPGVGNADVSTPTQQASGADAKRVVDDSVITTRVKAKYAVDETVKATKVKVDTKHGIVTLSGNAASKAEADRAVMMARETDGVSSVVNNIRIGR</sequence>
<proteinExistence type="predicted"/>
<protein>
    <submittedName>
        <fullName evidence="3">BON domain-containing protein</fullName>
    </submittedName>
</protein>
<dbReference type="KEGG" id="pacr:FXN63_05300"/>
<evidence type="ECO:0000256" key="1">
    <source>
        <dbReference type="SAM" id="MobiDB-lite"/>
    </source>
</evidence>
<reference evidence="3 4" key="1">
    <citation type="submission" date="2019-08" db="EMBL/GenBank/DDBJ databases">
        <title>Amphibian skin-associated Pigmentiphaga: genome sequence and occurrence across geography and hosts.</title>
        <authorList>
            <person name="Bletz M.C."/>
            <person name="Bunk B."/>
            <person name="Sproeer C."/>
            <person name="Biwer P."/>
            <person name="Reiter S."/>
            <person name="Rabemananjara F.C.E."/>
            <person name="Schulz S."/>
            <person name="Overmann J."/>
            <person name="Vences M."/>
        </authorList>
    </citation>
    <scope>NUCLEOTIDE SEQUENCE [LARGE SCALE GENOMIC DNA]</scope>
    <source>
        <strain evidence="3 4">Mada1488</strain>
    </source>
</reference>
<dbReference type="InterPro" id="IPR007055">
    <property type="entry name" value="BON_dom"/>
</dbReference>
<dbReference type="PROSITE" id="PS50914">
    <property type="entry name" value="BON"/>
    <property type="match status" value="1"/>
</dbReference>
<accession>A0A5C0ASR3</accession>
<dbReference type="PANTHER" id="PTHR34606">
    <property type="entry name" value="BON DOMAIN-CONTAINING PROTEIN"/>
    <property type="match status" value="1"/>
</dbReference>
<gene>
    <name evidence="3" type="ORF">FXN63_05300</name>
</gene>
<feature type="compositionally biased region" description="Polar residues" evidence="1">
    <location>
        <begin position="71"/>
        <end position="80"/>
    </location>
</feature>
<dbReference type="InterPro" id="IPR014004">
    <property type="entry name" value="Transpt-assoc_nodulatn_dom_bac"/>
</dbReference>
<keyword evidence="4" id="KW-1185">Reference proteome</keyword>
<dbReference type="Proteomes" id="UP000325161">
    <property type="component" value="Chromosome"/>
</dbReference>
<feature type="domain" description="BON" evidence="2">
    <location>
        <begin position="89"/>
        <end position="157"/>
    </location>
</feature>